<dbReference type="Pfam" id="PF01645">
    <property type="entry name" value="Glu_synthase"/>
    <property type="match status" value="1"/>
</dbReference>
<dbReference type="PANTHER" id="PTHR43819:SF1">
    <property type="entry name" value="ARCHAEAL-TYPE GLUTAMATE SYNTHASE [NADPH]"/>
    <property type="match status" value="1"/>
</dbReference>
<evidence type="ECO:0000259" key="2">
    <source>
        <dbReference type="Pfam" id="PF01645"/>
    </source>
</evidence>
<evidence type="ECO:0000256" key="1">
    <source>
        <dbReference type="ARBA" id="ARBA00009716"/>
    </source>
</evidence>
<name>A0A644XI65_9ZZZZ</name>
<dbReference type="GO" id="GO:0006537">
    <property type="term" value="P:glutamate biosynthetic process"/>
    <property type="evidence" value="ECO:0007669"/>
    <property type="project" value="InterPro"/>
</dbReference>
<dbReference type="InterPro" id="IPR013785">
    <property type="entry name" value="Aldolase_TIM"/>
</dbReference>
<comment type="similarity">
    <text evidence="1">Belongs to the glutamate synthase family.</text>
</comment>
<dbReference type="Gene3D" id="3.20.20.70">
    <property type="entry name" value="Aldolase class I"/>
    <property type="match status" value="1"/>
</dbReference>
<gene>
    <name evidence="3" type="ORF">SDC9_62284</name>
</gene>
<dbReference type="InterPro" id="IPR002932">
    <property type="entry name" value="Glu_synthdom"/>
</dbReference>
<comment type="caution">
    <text evidence="3">The sequence shown here is derived from an EMBL/GenBank/DDBJ whole genome shotgun (WGS) entry which is preliminary data.</text>
</comment>
<accession>A0A644XI65</accession>
<dbReference type="PANTHER" id="PTHR43819">
    <property type="entry name" value="ARCHAEAL-TYPE GLUTAMATE SYNTHASE [NADPH]"/>
    <property type="match status" value="1"/>
</dbReference>
<dbReference type="EMBL" id="VSSQ01002520">
    <property type="protein sequence ID" value="MPM15910.1"/>
    <property type="molecule type" value="Genomic_DNA"/>
</dbReference>
<reference evidence="3" key="1">
    <citation type="submission" date="2019-08" db="EMBL/GenBank/DDBJ databases">
        <authorList>
            <person name="Kucharzyk K."/>
            <person name="Murdoch R.W."/>
            <person name="Higgins S."/>
            <person name="Loffler F."/>
        </authorList>
    </citation>
    <scope>NUCLEOTIDE SEQUENCE</scope>
</reference>
<dbReference type="AlphaFoldDB" id="A0A644XI65"/>
<organism evidence="3">
    <name type="scientific">bioreactor metagenome</name>
    <dbReference type="NCBI Taxonomy" id="1076179"/>
    <lineage>
        <taxon>unclassified sequences</taxon>
        <taxon>metagenomes</taxon>
        <taxon>ecological metagenomes</taxon>
    </lineage>
</organism>
<sequence>MCSVCSDKCPGLCEIGLSAVRGIEAAYPFGTANNQFASEKVYPFDFSHFNINGRVFGAMGAAEDSETTNVHSVDISYEFGYERKIKLRAPVILPAMAKLNWQDYYSGAAMAGVMVVIGENAVKLDKDLQHDSNGKVSHAPFLGKMIEYFRRYDRGYGDIILQVNADDIVLGTAEYALKNFDLKSIEIKFGQAAKGIQHVAPVNSAEEAEFLKKNGYLVFENPNGSGLIQCGRLPMWNEASLGEIIARFRAYGAKNIFFKMAGFDVNDIRRVLQIASANNVDLITFDGAGGGSGNSPNKMMNEWSHPTIDLIKIVNRLVGEMREENLWIPEIAIAGGIAMEDTMFKALALGAPNIKLVGIGRAAMAAAVTGKNVGELVENDATPASYKAFGDTADTIFKDANYIKSIYKETGKPISYGAIGLYSYLSRLSFGLKLLMALNRKFSLKYIHQSDVIPLTKEAREYTLP</sequence>
<dbReference type="GO" id="GO:0015930">
    <property type="term" value="F:glutamate synthase activity"/>
    <property type="evidence" value="ECO:0007669"/>
    <property type="project" value="InterPro"/>
</dbReference>
<dbReference type="SUPFAM" id="SSF51395">
    <property type="entry name" value="FMN-linked oxidoreductases"/>
    <property type="match status" value="1"/>
</dbReference>
<evidence type="ECO:0000313" key="3">
    <source>
        <dbReference type="EMBL" id="MPM15910.1"/>
    </source>
</evidence>
<protein>
    <recommendedName>
        <fullName evidence="2">Glutamate synthase domain-containing protein</fullName>
    </recommendedName>
</protein>
<proteinExistence type="inferred from homology"/>
<feature type="domain" description="Glutamate synthase" evidence="2">
    <location>
        <begin position="223"/>
        <end position="366"/>
    </location>
</feature>